<dbReference type="InterPro" id="IPR037113">
    <property type="entry name" value="Hat1_N_sf"/>
</dbReference>
<dbReference type="Pfam" id="PF21184">
    <property type="entry name" value="HAT1_C_fung"/>
    <property type="match status" value="1"/>
</dbReference>
<reference evidence="15" key="1">
    <citation type="submission" date="2019-07" db="EMBL/GenBank/DDBJ databases">
        <title>Hyphodiscus hymeniophilus genome sequencing and assembly.</title>
        <authorList>
            <person name="Kramer G."/>
            <person name="Nodwell J."/>
        </authorList>
    </citation>
    <scope>NUCLEOTIDE SEQUENCE</scope>
    <source>
        <strain evidence="15">ATCC 34498</strain>
    </source>
</reference>
<dbReference type="SUPFAM" id="SSF55729">
    <property type="entry name" value="Acyl-CoA N-acyltransferases (Nat)"/>
    <property type="match status" value="1"/>
</dbReference>
<organism evidence="15 16">
    <name type="scientific">Hyphodiscus hymeniophilus</name>
    <dbReference type="NCBI Taxonomy" id="353542"/>
    <lineage>
        <taxon>Eukaryota</taxon>
        <taxon>Fungi</taxon>
        <taxon>Dikarya</taxon>
        <taxon>Ascomycota</taxon>
        <taxon>Pezizomycotina</taxon>
        <taxon>Leotiomycetes</taxon>
        <taxon>Helotiales</taxon>
        <taxon>Hyphodiscaceae</taxon>
        <taxon>Hyphodiscus</taxon>
    </lineage>
</organism>
<keyword evidence="5 9" id="KW-0808">Transferase</keyword>
<evidence type="ECO:0000256" key="7">
    <source>
        <dbReference type="ARBA" id="ARBA00023315"/>
    </source>
</evidence>
<comment type="similarity">
    <text evidence="2 9">Belongs to the HAT1 family.</text>
</comment>
<evidence type="ECO:0000256" key="8">
    <source>
        <dbReference type="ARBA" id="ARBA00048017"/>
    </source>
</evidence>
<dbReference type="PIRSF" id="PIRSF038084">
    <property type="entry name" value="HAT-B_cat"/>
    <property type="match status" value="1"/>
</dbReference>
<feature type="compositionally biased region" description="Polar residues" evidence="13">
    <location>
        <begin position="460"/>
        <end position="475"/>
    </location>
</feature>
<gene>
    <name evidence="15" type="ORF">D0Z07_6578</name>
</gene>
<dbReference type="InterPro" id="IPR017380">
    <property type="entry name" value="Hist_AcTrfase_B-typ_cat-su"/>
</dbReference>
<accession>A0A9P7AVS4</accession>
<keyword evidence="16" id="KW-1185">Reference proteome</keyword>
<evidence type="ECO:0000256" key="9">
    <source>
        <dbReference type="PIRNR" id="PIRNR038084"/>
    </source>
</evidence>
<dbReference type="GO" id="GO:0005634">
    <property type="term" value="C:nucleus"/>
    <property type="evidence" value="ECO:0007669"/>
    <property type="project" value="UniProtKB-SubCell"/>
</dbReference>
<feature type="compositionally biased region" description="Basic and acidic residues" evidence="13">
    <location>
        <begin position="488"/>
        <end position="497"/>
    </location>
</feature>
<evidence type="ECO:0000256" key="3">
    <source>
        <dbReference type="ARBA" id="ARBA00013184"/>
    </source>
</evidence>
<dbReference type="Gene3D" id="3.40.630.30">
    <property type="match status" value="1"/>
</dbReference>
<dbReference type="PANTHER" id="PTHR12046">
    <property type="entry name" value="HISTONE ACETYLTRANSFERASE TYPE B CATALYTIC SUBUNIT"/>
    <property type="match status" value="1"/>
</dbReference>
<protein>
    <recommendedName>
        <fullName evidence="4 9">Histone acetyltransferase type B catalytic subunit</fullName>
        <ecNumber evidence="3 9">2.3.1.48</ecNumber>
    </recommendedName>
</protein>
<feature type="site" description="Interaction with histone H4 N-terminus" evidence="12">
    <location>
        <position position="177"/>
    </location>
</feature>
<feature type="region of interest" description="Interaction with histone H4 N-terminus" evidence="11">
    <location>
        <begin position="210"/>
        <end position="212"/>
    </location>
</feature>
<proteinExistence type="inferred from homology"/>
<dbReference type="Gene3D" id="3.90.360.10">
    <property type="entry name" value="Histone acetyl transferase 1 (HAT1), N-terminal domain"/>
    <property type="match status" value="1"/>
</dbReference>
<evidence type="ECO:0000259" key="14">
    <source>
        <dbReference type="Pfam" id="PF10394"/>
    </source>
</evidence>
<evidence type="ECO:0000313" key="16">
    <source>
        <dbReference type="Proteomes" id="UP000785200"/>
    </source>
</evidence>
<evidence type="ECO:0000256" key="4">
    <source>
        <dbReference type="ARBA" id="ARBA00021268"/>
    </source>
</evidence>
<keyword evidence="9" id="KW-0963">Cytoplasm</keyword>
<dbReference type="GO" id="GO:0004402">
    <property type="term" value="F:histone acetyltransferase activity"/>
    <property type="evidence" value="ECO:0007669"/>
    <property type="project" value="UniProtKB-UniRule"/>
</dbReference>
<evidence type="ECO:0000256" key="11">
    <source>
        <dbReference type="PIRSR" id="PIRSR038084-2"/>
    </source>
</evidence>
<evidence type="ECO:0000256" key="2">
    <source>
        <dbReference type="ARBA" id="ARBA00010543"/>
    </source>
</evidence>
<feature type="binding site" evidence="11">
    <location>
        <begin position="261"/>
        <end position="263"/>
    </location>
    <ligand>
        <name>acetyl-CoA</name>
        <dbReference type="ChEBI" id="CHEBI:57288"/>
    </ligand>
</feature>
<evidence type="ECO:0000256" key="13">
    <source>
        <dbReference type="SAM" id="MobiDB-lite"/>
    </source>
</evidence>
<comment type="caution">
    <text evidence="15">The sequence shown here is derived from an EMBL/GenBank/DDBJ whole genome shotgun (WGS) entry which is preliminary data.</text>
</comment>
<evidence type="ECO:0000256" key="5">
    <source>
        <dbReference type="ARBA" id="ARBA00022679"/>
    </source>
</evidence>
<evidence type="ECO:0000313" key="15">
    <source>
        <dbReference type="EMBL" id="KAG0647714.1"/>
    </source>
</evidence>
<dbReference type="GO" id="GO:0031509">
    <property type="term" value="P:subtelomeric heterochromatin formation"/>
    <property type="evidence" value="ECO:0007669"/>
    <property type="project" value="InterPro"/>
</dbReference>
<dbReference type="EMBL" id="VNKQ01000012">
    <property type="protein sequence ID" value="KAG0647714.1"/>
    <property type="molecule type" value="Genomic_DNA"/>
</dbReference>
<dbReference type="EC" id="2.3.1.48" evidence="3 9"/>
<comment type="subunit">
    <text evidence="9">Component of the HAT-B complex composed of at least HAT1 and HAT2. The HAT-B complex binds to histone H4 tail.</text>
</comment>
<dbReference type="InterPro" id="IPR016181">
    <property type="entry name" value="Acyl_CoA_acyltransferase"/>
</dbReference>
<dbReference type="GO" id="GO:0005737">
    <property type="term" value="C:cytoplasm"/>
    <property type="evidence" value="ECO:0007669"/>
    <property type="project" value="UniProtKB-SubCell"/>
</dbReference>
<dbReference type="GO" id="GO:0000781">
    <property type="term" value="C:chromosome, telomeric region"/>
    <property type="evidence" value="ECO:0007669"/>
    <property type="project" value="GOC"/>
</dbReference>
<comment type="catalytic activity">
    <reaction evidence="8 9">
        <text>L-lysyl-[protein] + acetyl-CoA = N(6)-acetyl-L-lysyl-[protein] + CoA + H(+)</text>
        <dbReference type="Rhea" id="RHEA:45948"/>
        <dbReference type="Rhea" id="RHEA-COMP:9752"/>
        <dbReference type="Rhea" id="RHEA-COMP:10731"/>
        <dbReference type="ChEBI" id="CHEBI:15378"/>
        <dbReference type="ChEBI" id="CHEBI:29969"/>
        <dbReference type="ChEBI" id="CHEBI:57287"/>
        <dbReference type="ChEBI" id="CHEBI:57288"/>
        <dbReference type="ChEBI" id="CHEBI:61930"/>
        <dbReference type="EC" id="2.3.1.48"/>
    </reaction>
</comment>
<dbReference type="Pfam" id="PF10394">
    <property type="entry name" value="Hat1_N"/>
    <property type="match status" value="1"/>
</dbReference>
<feature type="region of interest" description="Disordered" evidence="13">
    <location>
        <begin position="453"/>
        <end position="497"/>
    </location>
</feature>
<feature type="active site" description="Proton donor/acceptor" evidence="10">
    <location>
        <position position="296"/>
    </location>
</feature>
<feature type="binding site" evidence="11">
    <location>
        <position position="299"/>
    </location>
    <ligand>
        <name>acetyl-CoA</name>
        <dbReference type="ChEBI" id="CHEBI:57288"/>
    </ligand>
</feature>
<dbReference type="InterPro" id="IPR013523">
    <property type="entry name" value="Hist_AcTrfase_HAT1_C"/>
</dbReference>
<evidence type="ECO:0000256" key="12">
    <source>
        <dbReference type="PIRSR" id="PIRSR038084-3"/>
    </source>
</evidence>
<dbReference type="OrthoDB" id="10253098at2759"/>
<evidence type="ECO:0000256" key="6">
    <source>
        <dbReference type="ARBA" id="ARBA00023242"/>
    </source>
</evidence>
<evidence type="ECO:0000256" key="10">
    <source>
        <dbReference type="PIRSR" id="PIRSR038084-1"/>
    </source>
</evidence>
<name>A0A9P7AVS4_9HELO</name>
<feature type="domain" description="Histone acetyl transferase HAT1 N-terminal" evidence="14">
    <location>
        <begin position="8"/>
        <end position="165"/>
    </location>
</feature>
<evidence type="ECO:0000256" key="1">
    <source>
        <dbReference type="ARBA" id="ARBA00004123"/>
    </source>
</evidence>
<sequence>MADVQDDWSTDSNNAINISLVVPGEGGLKTLHSFNPKMTYSIFGEAEKIFGYQGLKINLRYNACDMRPGLQIMYTKKFKTVGETSPTDLKEILEPYLPKTAFEKSIVFDAALRDASYATWRPPGQLWKTIEADGRTMEIWKGSMADLAVQQMVKRVQILVPLFIEGGTPLGLDDPEWSMERWTVFFLYQKANHPAPSISPYTFMGYSTVYRYFLYQPILPPTSLSEKKKPISHPATLDFKLPSTENITFSSLPCRSRISQFVILPPFHGGGNGSRFYNSIFEFYSQERQTIEITVEDPNVDFDDLRDINDLLHLRTLPQFTSLRINTNATPRAKGPVPRDIIDLDALEKLRTKVKIAPRQFYRVMEMQLLSAIPLGIRQSMIEERIKLQGPELVAKKKEYHLWQLFVKKRLYRHNKDTLMQLDRTERIDKLEEALGSVEADFARLLREVDKRSGKKVAESNVNGASTNGSGTAKRSSPDEAAETSEEPVTKRVKFAE</sequence>
<dbReference type="AlphaFoldDB" id="A0A9P7AVS4"/>
<comment type="function">
    <text evidence="9">Catalytic component of the histone acetylase B (HAT-B) complex. Has intrinsic substrate specificity that modifies lysine in recognition sequence GXGKXG. Involved in DNA double-strand break repair.</text>
</comment>
<keyword evidence="7 9" id="KW-0012">Acyltransferase</keyword>
<dbReference type="Proteomes" id="UP000785200">
    <property type="component" value="Unassembled WGS sequence"/>
</dbReference>
<feature type="region of interest" description="Interaction with histone H4 N-terminus" evidence="11">
    <location>
        <begin position="45"/>
        <end position="47"/>
    </location>
</feature>
<dbReference type="GO" id="GO:0042393">
    <property type="term" value="F:histone binding"/>
    <property type="evidence" value="ECO:0007669"/>
    <property type="project" value="InterPro"/>
</dbReference>
<dbReference type="InterPro" id="IPR019467">
    <property type="entry name" value="Hat1_N"/>
</dbReference>
<comment type="subcellular location">
    <subcellularLocation>
        <location evidence="9">Cytoplasm</location>
    </subcellularLocation>
    <subcellularLocation>
        <location evidence="1 9">Nucleus</location>
    </subcellularLocation>
</comment>
<keyword evidence="6 9" id="KW-0539">Nucleus</keyword>
<dbReference type="Gene3D" id="1.10.10.390">
    <property type="match status" value="1"/>
</dbReference>